<sequence length="122" mass="14050">MDLHLEHLNRDLKSSISHLSSNVSDKTIDRLGKSLSKLTSIKSNFDLQSDVKQDSGYRSSPALRKDLKQVLEELNKKNIYDSIDGRKHKQFARFQGNVTGKIKSEDLKSWLKQRLKNILQNL</sequence>
<dbReference type="OrthoDB" id="6135889at2759"/>
<organism evidence="1">
    <name type="scientific">Amphimedon queenslandica</name>
    <name type="common">Sponge</name>
    <dbReference type="NCBI Taxonomy" id="400682"/>
    <lineage>
        <taxon>Eukaryota</taxon>
        <taxon>Metazoa</taxon>
        <taxon>Porifera</taxon>
        <taxon>Demospongiae</taxon>
        <taxon>Heteroscleromorpha</taxon>
        <taxon>Haplosclerida</taxon>
        <taxon>Niphatidae</taxon>
        <taxon>Amphimedon</taxon>
    </lineage>
</organism>
<name>A0A1X7TFD0_AMPQE</name>
<dbReference type="InParanoid" id="A0A1X7TFD0"/>
<proteinExistence type="predicted"/>
<reference evidence="1" key="1">
    <citation type="submission" date="2017-05" db="UniProtKB">
        <authorList>
            <consortium name="EnsemblMetazoa"/>
        </authorList>
    </citation>
    <scope>IDENTIFICATION</scope>
</reference>
<dbReference type="EnsemblMetazoa" id="Aqu2.1.13220_001">
    <property type="protein sequence ID" value="Aqu2.1.13220_001"/>
    <property type="gene ID" value="Aqu2.1.13220"/>
</dbReference>
<accession>A0A1X7TFD0</accession>
<protein>
    <submittedName>
        <fullName evidence="1">Uncharacterized protein</fullName>
    </submittedName>
</protein>
<evidence type="ECO:0000313" key="1">
    <source>
        <dbReference type="EnsemblMetazoa" id="Aqu2.1.13220_001"/>
    </source>
</evidence>
<dbReference type="AlphaFoldDB" id="A0A1X7TFD0"/>